<keyword evidence="2" id="KW-1185">Reference proteome</keyword>
<dbReference type="AlphaFoldDB" id="A0A3N4JYB9"/>
<name>A0A3N4JYB9_9PEZI</name>
<dbReference type="Proteomes" id="UP000276215">
    <property type="component" value="Unassembled WGS sequence"/>
</dbReference>
<organism evidence="1 2">
    <name type="scientific">Choiromyces venosus 120613-1</name>
    <dbReference type="NCBI Taxonomy" id="1336337"/>
    <lineage>
        <taxon>Eukaryota</taxon>
        <taxon>Fungi</taxon>
        <taxon>Dikarya</taxon>
        <taxon>Ascomycota</taxon>
        <taxon>Pezizomycotina</taxon>
        <taxon>Pezizomycetes</taxon>
        <taxon>Pezizales</taxon>
        <taxon>Tuberaceae</taxon>
        <taxon>Choiromyces</taxon>
    </lineage>
</organism>
<proteinExistence type="predicted"/>
<gene>
    <name evidence="1" type="ORF">L873DRAFT_573870</name>
</gene>
<protein>
    <submittedName>
        <fullName evidence="1">Uncharacterized protein</fullName>
    </submittedName>
</protein>
<accession>A0A3N4JYB9</accession>
<reference evidence="1 2" key="1">
    <citation type="journal article" date="2018" name="Nat. Ecol. Evol.">
        <title>Pezizomycetes genomes reveal the molecular basis of ectomycorrhizal truffle lifestyle.</title>
        <authorList>
            <person name="Murat C."/>
            <person name="Payen T."/>
            <person name="Noel B."/>
            <person name="Kuo A."/>
            <person name="Morin E."/>
            <person name="Chen J."/>
            <person name="Kohler A."/>
            <person name="Krizsan K."/>
            <person name="Balestrini R."/>
            <person name="Da Silva C."/>
            <person name="Montanini B."/>
            <person name="Hainaut M."/>
            <person name="Levati E."/>
            <person name="Barry K.W."/>
            <person name="Belfiori B."/>
            <person name="Cichocki N."/>
            <person name="Clum A."/>
            <person name="Dockter R.B."/>
            <person name="Fauchery L."/>
            <person name="Guy J."/>
            <person name="Iotti M."/>
            <person name="Le Tacon F."/>
            <person name="Lindquist E.A."/>
            <person name="Lipzen A."/>
            <person name="Malagnac F."/>
            <person name="Mello A."/>
            <person name="Molinier V."/>
            <person name="Miyauchi S."/>
            <person name="Poulain J."/>
            <person name="Riccioni C."/>
            <person name="Rubini A."/>
            <person name="Sitrit Y."/>
            <person name="Splivallo R."/>
            <person name="Traeger S."/>
            <person name="Wang M."/>
            <person name="Zifcakova L."/>
            <person name="Wipf D."/>
            <person name="Zambonelli A."/>
            <person name="Paolocci F."/>
            <person name="Nowrousian M."/>
            <person name="Ottonello S."/>
            <person name="Baldrian P."/>
            <person name="Spatafora J.W."/>
            <person name="Henrissat B."/>
            <person name="Nagy L.G."/>
            <person name="Aury J.M."/>
            <person name="Wincker P."/>
            <person name="Grigoriev I.V."/>
            <person name="Bonfante P."/>
            <person name="Martin F.M."/>
        </authorList>
    </citation>
    <scope>NUCLEOTIDE SEQUENCE [LARGE SCALE GENOMIC DNA]</scope>
    <source>
        <strain evidence="1 2">120613-1</strain>
    </source>
</reference>
<evidence type="ECO:0000313" key="1">
    <source>
        <dbReference type="EMBL" id="RPB02029.1"/>
    </source>
</evidence>
<evidence type="ECO:0000313" key="2">
    <source>
        <dbReference type="Proteomes" id="UP000276215"/>
    </source>
</evidence>
<sequence>MNRPFLFPLFPTVIPLVVYPSPSALKKKLGDNMTSFSQNTLASKRVQLTSRVEFNCLFGGCFFVHVSENFRRQGELKEDHLCQLTTRSPEFDRLGGA</sequence>
<dbReference type="EMBL" id="ML120370">
    <property type="protein sequence ID" value="RPB02029.1"/>
    <property type="molecule type" value="Genomic_DNA"/>
</dbReference>